<keyword evidence="3" id="KW-1015">Disulfide bond</keyword>
<dbReference type="Gene3D" id="3.40.50.720">
    <property type="entry name" value="NAD(P)-binding Rossmann-like Domain"/>
    <property type="match status" value="1"/>
</dbReference>
<evidence type="ECO:0000259" key="8">
    <source>
        <dbReference type="Pfam" id="PF13460"/>
    </source>
</evidence>
<evidence type="ECO:0000256" key="7">
    <source>
        <dbReference type="SAM" id="Phobius"/>
    </source>
</evidence>
<dbReference type="Pfam" id="PF13460">
    <property type="entry name" value="NAD_binding_10"/>
    <property type="match status" value="1"/>
</dbReference>
<dbReference type="InterPro" id="IPR016040">
    <property type="entry name" value="NAD(P)-bd_dom"/>
</dbReference>
<protein>
    <recommendedName>
        <fullName evidence="5">Protein HTATIP2</fullName>
    </recommendedName>
</protein>
<dbReference type="RefSeq" id="XP_011423094.1">
    <property type="nucleotide sequence ID" value="XM_011424792.4"/>
</dbReference>
<sequence>MRFLWFNLDCRDSAPGVAIALATLGIFWTCLISIYDLATVHDTFTIASMAAEREQNLENFKKEGHSAFVIGYTGEIGKVLVKELDEVKAFKRVVLVGRRQTNITQKLGAGFEERVVDFDNLDDYKEAFAGCDVGFNTLGTTRAKSGAQGFVKVDHDYVLKTAEIAKASGCKHFLHTSSQGSDKNSSLLYTRTKGQAEESLKVIHFDRLSIFRPGILLCDREESRPSESFFRTVLKPVFYFFPTAISTPTEVVARAMVNNAISPPSENRTELFENKAIHMMAGNLKPKPEDMVKPVKKSAKETDDNQEL</sequence>
<keyword evidence="10" id="KW-1185">Reference proteome</keyword>
<dbReference type="OrthoDB" id="430436at2759"/>
<keyword evidence="7" id="KW-0472">Membrane</keyword>
<organism evidence="9 10">
    <name type="scientific">Magallana gigas</name>
    <name type="common">Pacific oyster</name>
    <name type="synonym">Crassostrea gigas</name>
    <dbReference type="NCBI Taxonomy" id="29159"/>
    <lineage>
        <taxon>Eukaryota</taxon>
        <taxon>Metazoa</taxon>
        <taxon>Spiralia</taxon>
        <taxon>Lophotrochozoa</taxon>
        <taxon>Mollusca</taxon>
        <taxon>Bivalvia</taxon>
        <taxon>Autobranchia</taxon>
        <taxon>Pteriomorphia</taxon>
        <taxon>Ostreida</taxon>
        <taxon>Ostreoidea</taxon>
        <taxon>Ostreidae</taxon>
        <taxon>Magallana</taxon>
    </lineage>
</organism>
<evidence type="ECO:0000256" key="5">
    <source>
        <dbReference type="ARBA" id="ARBA00093604"/>
    </source>
</evidence>
<dbReference type="PANTHER" id="PTHR14097:SF7">
    <property type="entry name" value="OXIDOREDUCTASE HTATIP2"/>
    <property type="match status" value="1"/>
</dbReference>
<dbReference type="EnsemblMetazoa" id="G5756.7">
    <property type="protein sequence ID" value="G5756.7:cds"/>
    <property type="gene ID" value="G5756"/>
</dbReference>
<evidence type="ECO:0000256" key="4">
    <source>
        <dbReference type="ARBA" id="ARBA00093483"/>
    </source>
</evidence>
<accession>A0A8W8NGX0</accession>
<dbReference type="GO" id="GO:0051170">
    <property type="term" value="P:import into nucleus"/>
    <property type="evidence" value="ECO:0007669"/>
    <property type="project" value="TreeGrafter"/>
</dbReference>
<proteinExistence type="predicted"/>
<feature type="transmembrane region" description="Helical" evidence="7">
    <location>
        <begin position="12"/>
        <end position="35"/>
    </location>
</feature>
<evidence type="ECO:0000313" key="10">
    <source>
        <dbReference type="Proteomes" id="UP000005408"/>
    </source>
</evidence>
<comment type="subunit">
    <text evidence="4">Monomer. Forms homodimers during oxidative stress. Interacts (via N-terminus) with elongation factor EEF1A1 (via middle-region); the interaction is direct and competes with EEF1A1 binding to guanyl-nucleotide exchange factor EEF1B2, thereby inhibiting GDP for GTP exchange and reactivation of EEF1A1. Interacts with nuclear transport receptors XPO4, IPO5/RANBP5, IPO7, IPO9 and KPNB1 as well as GCN1L1/GCN1 and LRPPRC probably through their HEAT repeats. Binds NCOA5/CIA.</text>
</comment>
<dbReference type="EnsemblMetazoa" id="G5756.9">
    <property type="protein sequence ID" value="G5756.9:cds"/>
    <property type="gene ID" value="G5756"/>
</dbReference>
<dbReference type="OMA" id="ASGCKHF"/>
<keyword evidence="7" id="KW-0812">Transmembrane</keyword>
<dbReference type="KEGG" id="crg:105325288"/>
<keyword evidence="7" id="KW-1133">Transmembrane helix</keyword>
<dbReference type="FunFam" id="3.40.50.720:FF:000271">
    <property type="entry name" value="oxidoreductase HTATIP2 isoform X1"/>
    <property type="match status" value="1"/>
</dbReference>
<evidence type="ECO:0000256" key="1">
    <source>
        <dbReference type="ARBA" id="ARBA00022857"/>
    </source>
</evidence>
<dbReference type="PANTHER" id="PTHR14097">
    <property type="entry name" value="OXIDOREDUCTASE HTATIP2"/>
    <property type="match status" value="1"/>
</dbReference>
<evidence type="ECO:0000313" key="9">
    <source>
        <dbReference type="EnsemblMetazoa" id="G5756.6:cds"/>
    </source>
</evidence>
<dbReference type="CDD" id="cd05250">
    <property type="entry name" value="CC3_like_SDR_a"/>
    <property type="match status" value="1"/>
</dbReference>
<dbReference type="AlphaFoldDB" id="A0A8W8NGX0"/>
<evidence type="ECO:0000256" key="2">
    <source>
        <dbReference type="ARBA" id="ARBA00022990"/>
    </source>
</evidence>
<name>A0A8W8NGX0_MAGGI</name>
<dbReference type="GO" id="GO:0003824">
    <property type="term" value="F:catalytic activity"/>
    <property type="evidence" value="ECO:0007669"/>
    <property type="project" value="UniProtKB-ARBA"/>
</dbReference>
<dbReference type="SUPFAM" id="SSF51735">
    <property type="entry name" value="NAD(P)-binding Rossmann-fold domains"/>
    <property type="match status" value="1"/>
</dbReference>
<feature type="compositionally biased region" description="Basic and acidic residues" evidence="6">
    <location>
        <begin position="286"/>
        <end position="308"/>
    </location>
</feature>
<reference evidence="9" key="1">
    <citation type="submission" date="2022-08" db="UniProtKB">
        <authorList>
            <consortium name="EnsemblMetazoa"/>
        </authorList>
    </citation>
    <scope>IDENTIFICATION</scope>
    <source>
        <strain evidence="9">05x7-T-G4-1.051#20</strain>
    </source>
</reference>
<feature type="region of interest" description="Disordered" evidence="6">
    <location>
        <begin position="284"/>
        <end position="308"/>
    </location>
</feature>
<evidence type="ECO:0000256" key="3">
    <source>
        <dbReference type="ARBA" id="ARBA00023157"/>
    </source>
</evidence>
<dbReference type="GO" id="GO:0005737">
    <property type="term" value="C:cytoplasm"/>
    <property type="evidence" value="ECO:0007669"/>
    <property type="project" value="TreeGrafter"/>
</dbReference>
<dbReference type="EnsemblMetazoa" id="G5756.6">
    <property type="protein sequence ID" value="G5756.6:cds"/>
    <property type="gene ID" value="G5756"/>
</dbReference>
<dbReference type="Proteomes" id="UP000005408">
    <property type="component" value="Unassembled WGS sequence"/>
</dbReference>
<dbReference type="GeneID" id="105325288"/>
<dbReference type="EnsemblMetazoa" id="G5756.8">
    <property type="protein sequence ID" value="G5756.8:cds"/>
    <property type="gene ID" value="G5756"/>
</dbReference>
<feature type="domain" description="NAD(P)-binding" evidence="8">
    <location>
        <begin position="73"/>
        <end position="216"/>
    </location>
</feature>
<keyword evidence="2" id="KW-0007">Acetylation</keyword>
<dbReference type="InterPro" id="IPR036291">
    <property type="entry name" value="NAD(P)-bd_dom_sf"/>
</dbReference>
<keyword evidence="1" id="KW-0521">NADP</keyword>
<evidence type="ECO:0000256" key="6">
    <source>
        <dbReference type="SAM" id="MobiDB-lite"/>
    </source>
</evidence>